<evidence type="ECO:0000313" key="3">
    <source>
        <dbReference type="Proteomes" id="UP000229901"/>
    </source>
</evidence>
<sequence>MAVTGWILFIVFGLVLILLGIKITTHDYYDAITHPTEHVYNNDTDHPAWFRDVVLWLCCVIVEAIAAGLIWG</sequence>
<accession>A0A2H0V502</accession>
<reference evidence="3" key="1">
    <citation type="submission" date="2017-09" db="EMBL/GenBank/DDBJ databases">
        <title>Depth-based differentiation of microbial function through sediment-hosted aquifers and enrichment of novel symbionts in the deep terrestrial subsurface.</title>
        <authorList>
            <person name="Probst A.J."/>
            <person name="Ladd B."/>
            <person name="Jarett J.K."/>
            <person name="Geller-Mcgrath D.E."/>
            <person name="Sieber C.M.K."/>
            <person name="Emerson J.B."/>
            <person name="Anantharaman K."/>
            <person name="Thomas B.C."/>
            <person name="Malmstrom R."/>
            <person name="Stieglmeier M."/>
            <person name="Klingl A."/>
            <person name="Woyke T."/>
            <person name="Ryan C.M."/>
            <person name="Banfield J.F."/>
        </authorList>
    </citation>
    <scope>NUCLEOTIDE SEQUENCE [LARGE SCALE GENOMIC DNA]</scope>
</reference>
<proteinExistence type="predicted"/>
<protein>
    <submittedName>
        <fullName evidence="2">Uncharacterized protein</fullName>
    </submittedName>
</protein>
<keyword evidence="1" id="KW-0472">Membrane</keyword>
<gene>
    <name evidence="2" type="ORF">COT97_02775</name>
</gene>
<name>A0A2H0V502_9BACT</name>
<organism evidence="2 3">
    <name type="scientific">Candidatus Falkowbacteria bacterium CG10_big_fil_rev_8_21_14_0_10_39_11</name>
    <dbReference type="NCBI Taxonomy" id="1974565"/>
    <lineage>
        <taxon>Bacteria</taxon>
        <taxon>Candidatus Falkowiibacteriota</taxon>
    </lineage>
</organism>
<keyword evidence="1" id="KW-1133">Transmembrane helix</keyword>
<keyword evidence="1" id="KW-0812">Transmembrane</keyword>
<dbReference type="AlphaFoldDB" id="A0A2H0V502"/>
<evidence type="ECO:0000256" key="1">
    <source>
        <dbReference type="SAM" id="Phobius"/>
    </source>
</evidence>
<dbReference type="EMBL" id="PFAP01000016">
    <property type="protein sequence ID" value="PIR94177.1"/>
    <property type="molecule type" value="Genomic_DNA"/>
</dbReference>
<comment type="caution">
    <text evidence="2">The sequence shown here is derived from an EMBL/GenBank/DDBJ whole genome shotgun (WGS) entry which is preliminary data.</text>
</comment>
<dbReference type="Proteomes" id="UP000229901">
    <property type="component" value="Unassembled WGS sequence"/>
</dbReference>
<evidence type="ECO:0000313" key="2">
    <source>
        <dbReference type="EMBL" id="PIR94177.1"/>
    </source>
</evidence>
<feature type="transmembrane region" description="Helical" evidence="1">
    <location>
        <begin position="53"/>
        <end position="71"/>
    </location>
</feature>
<feature type="transmembrane region" description="Helical" evidence="1">
    <location>
        <begin position="6"/>
        <end position="24"/>
    </location>
</feature>